<evidence type="ECO:0000256" key="5">
    <source>
        <dbReference type="ARBA" id="ARBA00022801"/>
    </source>
</evidence>
<evidence type="ECO:0000256" key="3">
    <source>
        <dbReference type="ARBA" id="ARBA00022723"/>
    </source>
</evidence>
<evidence type="ECO:0000256" key="1">
    <source>
        <dbReference type="ARBA" id="ARBA00001946"/>
    </source>
</evidence>
<dbReference type="EMBL" id="SBJO01000006">
    <property type="protein sequence ID" value="KAF9764875.1"/>
    <property type="molecule type" value="Genomic_DNA"/>
</dbReference>
<dbReference type="SUPFAM" id="SSF88723">
    <property type="entry name" value="PIN domain-like"/>
    <property type="match status" value="1"/>
</dbReference>
<dbReference type="InterPro" id="IPR029060">
    <property type="entry name" value="PIN-like_dom_sf"/>
</dbReference>
<evidence type="ECO:0000313" key="9">
    <source>
        <dbReference type="EMBL" id="KAF9764875.1"/>
    </source>
</evidence>
<organism evidence="9 10">
    <name type="scientific">Nosema granulosis</name>
    <dbReference type="NCBI Taxonomy" id="83296"/>
    <lineage>
        <taxon>Eukaryota</taxon>
        <taxon>Fungi</taxon>
        <taxon>Fungi incertae sedis</taxon>
        <taxon>Microsporidia</taxon>
        <taxon>Nosematidae</taxon>
        <taxon>Nosema</taxon>
    </lineage>
</organism>
<dbReference type="Pfam" id="PF00752">
    <property type="entry name" value="XPG_N"/>
    <property type="match status" value="1"/>
</dbReference>
<dbReference type="OrthoDB" id="31113at2759"/>
<keyword evidence="3" id="KW-0479">Metal-binding</keyword>
<reference evidence="9 10" key="1">
    <citation type="journal article" date="2020" name="Genome Biol. Evol.">
        <title>Comparative genomics of strictly vertically transmitted, feminizing microsporidia endosymbionts of amphipod crustaceans.</title>
        <authorList>
            <person name="Cormier A."/>
            <person name="Chebbi M.A."/>
            <person name="Giraud I."/>
            <person name="Wattier R."/>
            <person name="Teixeira M."/>
            <person name="Gilbert C."/>
            <person name="Rigaud T."/>
            <person name="Cordaux R."/>
        </authorList>
    </citation>
    <scope>NUCLEOTIDE SEQUENCE [LARGE SCALE GENOMIC DNA]</scope>
    <source>
        <strain evidence="9 10">Ou3-Ou53</strain>
    </source>
</reference>
<dbReference type="GO" id="GO:0003677">
    <property type="term" value="F:DNA binding"/>
    <property type="evidence" value="ECO:0007669"/>
    <property type="project" value="InterPro"/>
</dbReference>
<evidence type="ECO:0000256" key="2">
    <source>
        <dbReference type="ARBA" id="ARBA00022722"/>
    </source>
</evidence>
<dbReference type="GO" id="GO:0017108">
    <property type="term" value="F:5'-flap endonuclease activity"/>
    <property type="evidence" value="ECO:0007669"/>
    <property type="project" value="TreeGrafter"/>
</dbReference>
<keyword evidence="10" id="KW-1185">Reference proteome</keyword>
<keyword evidence="5" id="KW-0378">Hydrolase</keyword>
<dbReference type="InterPro" id="IPR006086">
    <property type="entry name" value="XPG-I_dom"/>
</dbReference>
<protein>
    <submittedName>
        <fullName evidence="9">DNA repair protein UVH3</fullName>
    </submittedName>
</protein>
<dbReference type="SMART" id="SM00279">
    <property type="entry name" value="HhH2"/>
    <property type="match status" value="1"/>
</dbReference>
<dbReference type="SUPFAM" id="SSF47807">
    <property type="entry name" value="5' to 3' exonuclease, C-terminal subdomain"/>
    <property type="match status" value="1"/>
</dbReference>
<dbReference type="Pfam" id="PF00867">
    <property type="entry name" value="XPG_I"/>
    <property type="match status" value="1"/>
</dbReference>
<evidence type="ECO:0000256" key="4">
    <source>
        <dbReference type="ARBA" id="ARBA00022759"/>
    </source>
</evidence>
<dbReference type="Gene3D" id="3.40.50.1010">
    <property type="entry name" value="5'-nuclease"/>
    <property type="match status" value="2"/>
</dbReference>
<dbReference type="InterPro" id="IPR008918">
    <property type="entry name" value="HhH2"/>
</dbReference>
<dbReference type="InterPro" id="IPR036279">
    <property type="entry name" value="5-3_exonuclease_C_sf"/>
</dbReference>
<keyword evidence="2" id="KW-0540">Nuclease</keyword>
<accession>A0A9P6L0D8</accession>
<evidence type="ECO:0000313" key="10">
    <source>
        <dbReference type="Proteomes" id="UP000740883"/>
    </source>
</evidence>
<feature type="domain" description="XPG-I" evidence="7">
    <location>
        <begin position="428"/>
        <end position="496"/>
    </location>
</feature>
<dbReference type="Gene3D" id="1.10.150.20">
    <property type="entry name" value="5' to 3' exonuclease, C-terminal subdomain"/>
    <property type="match status" value="1"/>
</dbReference>
<name>A0A9P6L0D8_9MICR</name>
<keyword evidence="6" id="KW-0460">Magnesium</keyword>
<sequence>MGVKGLWRMITKAAEVESPENKTLAVDISIWIHYFKDMQEKDIVYHISKRIIKLLYHNIRPVFIFDGHPNEMKKRVLAERKKINHEKLINDIINNRQCRKCKKSIRTCRHGGILCDRIRNELDNQIKTNLETRDERWGEDEVSTKSKTINEYTSHNIAMEDYTGGNEDTSPQNITIDEQLIFDIVNSKKLTKRQKLKMLLKMRDKRKEKLEYNNKTPDIFSESQLINIKKRNLISFYIRQLEKTKGSKIQSDCLKEFTFTKNVSLQKEPVVENIVKPEESISTDSNNSLEDIFKEESSEDKVLINQSRLDRLFESSFSNLNTFITNKVVSPLNIENSPIIAKLPVNKREKLKNGFFAVEDQEDCDTSSSMDFNCEVQDFNGLNGKVDYKEKLNCNAATKQLDKFLIFEDNEENLDFSSTQTVIINIIEVFNLPYIIPPGEADSQCGYLSEQCIVDGVITEDNDVLLYGGTVYRNFFKRNKSIEKFSPNRIQEICGFSKKDLIDISYVLGSDYTVGINGIGVKKAVDYIKSAAFQNVDIAQYSKIYLEPSIDMSYRPKFNIIDMKKVIKYFRYKGLDTEKIGELLFYLKTVKK</sequence>
<dbReference type="AlphaFoldDB" id="A0A9P6L0D8"/>
<comment type="cofactor">
    <cofactor evidence="1">
        <name>Mg(2+)</name>
        <dbReference type="ChEBI" id="CHEBI:18420"/>
    </cofactor>
</comment>
<feature type="domain" description="XPG N-terminal" evidence="8">
    <location>
        <begin position="1"/>
        <end position="87"/>
    </location>
</feature>
<comment type="caution">
    <text evidence="9">The sequence shown here is derived from an EMBL/GenBank/DDBJ whole genome shotgun (WGS) entry which is preliminary data.</text>
</comment>
<gene>
    <name evidence="9" type="primary">UVH3</name>
    <name evidence="9" type="ORF">NGRA_0190</name>
</gene>
<dbReference type="SMART" id="SM00485">
    <property type="entry name" value="XPGN"/>
    <property type="match status" value="1"/>
</dbReference>
<dbReference type="CDD" id="cd09900">
    <property type="entry name" value="H3TH_XPG-like"/>
    <property type="match status" value="1"/>
</dbReference>
<dbReference type="InterPro" id="IPR006084">
    <property type="entry name" value="XPG/Rad2"/>
</dbReference>
<dbReference type="PRINTS" id="PR00853">
    <property type="entry name" value="XPGRADSUPER"/>
</dbReference>
<dbReference type="GO" id="GO:0006281">
    <property type="term" value="P:DNA repair"/>
    <property type="evidence" value="ECO:0007669"/>
    <property type="project" value="UniProtKB-ARBA"/>
</dbReference>
<dbReference type="PANTHER" id="PTHR11081:SF9">
    <property type="entry name" value="FLAP ENDONUCLEASE 1"/>
    <property type="match status" value="1"/>
</dbReference>
<keyword evidence="4" id="KW-0255">Endonuclease</keyword>
<dbReference type="PANTHER" id="PTHR11081">
    <property type="entry name" value="FLAP ENDONUCLEASE FAMILY MEMBER"/>
    <property type="match status" value="1"/>
</dbReference>
<dbReference type="GO" id="GO:0046872">
    <property type="term" value="F:metal ion binding"/>
    <property type="evidence" value="ECO:0007669"/>
    <property type="project" value="UniProtKB-KW"/>
</dbReference>
<evidence type="ECO:0000256" key="6">
    <source>
        <dbReference type="ARBA" id="ARBA00022842"/>
    </source>
</evidence>
<evidence type="ECO:0000259" key="8">
    <source>
        <dbReference type="SMART" id="SM00485"/>
    </source>
</evidence>
<dbReference type="SMART" id="SM00484">
    <property type="entry name" value="XPGI"/>
    <property type="match status" value="1"/>
</dbReference>
<proteinExistence type="predicted"/>
<dbReference type="Proteomes" id="UP000740883">
    <property type="component" value="Unassembled WGS sequence"/>
</dbReference>
<dbReference type="InterPro" id="IPR006085">
    <property type="entry name" value="XPG_DNA_repair_N"/>
</dbReference>
<evidence type="ECO:0000259" key="7">
    <source>
        <dbReference type="SMART" id="SM00484"/>
    </source>
</evidence>